<evidence type="ECO:0000256" key="2">
    <source>
        <dbReference type="ARBA" id="ARBA00012438"/>
    </source>
</evidence>
<evidence type="ECO:0000256" key="7">
    <source>
        <dbReference type="ARBA" id="ARBA00022840"/>
    </source>
</evidence>
<accession>A0ABT1JLP1</accession>
<evidence type="ECO:0000256" key="1">
    <source>
        <dbReference type="ARBA" id="ARBA00000085"/>
    </source>
</evidence>
<evidence type="ECO:0000313" key="11">
    <source>
        <dbReference type="EMBL" id="MCP2333073.1"/>
    </source>
</evidence>
<keyword evidence="12" id="KW-1185">Reference proteome</keyword>
<keyword evidence="3" id="KW-0597">Phosphoprotein</keyword>
<evidence type="ECO:0000313" key="12">
    <source>
        <dbReference type="Proteomes" id="UP000791080"/>
    </source>
</evidence>
<feature type="transmembrane region" description="Helical" evidence="9">
    <location>
        <begin position="25"/>
        <end position="43"/>
    </location>
</feature>
<dbReference type="EMBL" id="AUBJ02000001">
    <property type="protein sequence ID" value="MCP2333073.1"/>
    <property type="molecule type" value="Genomic_DNA"/>
</dbReference>
<feature type="transmembrane region" description="Helical" evidence="9">
    <location>
        <begin position="98"/>
        <end position="119"/>
    </location>
</feature>
<feature type="transmembrane region" description="Helical" evidence="9">
    <location>
        <begin position="157"/>
        <end position="178"/>
    </location>
</feature>
<dbReference type="InterPro" id="IPR050482">
    <property type="entry name" value="Sensor_HK_TwoCompSys"/>
</dbReference>
<gene>
    <name evidence="11" type="ORF">G443_003343</name>
</gene>
<feature type="transmembrane region" description="Helical" evidence="9">
    <location>
        <begin position="126"/>
        <end position="145"/>
    </location>
</feature>
<evidence type="ECO:0000259" key="10">
    <source>
        <dbReference type="SMART" id="SM00387"/>
    </source>
</evidence>
<evidence type="ECO:0000256" key="3">
    <source>
        <dbReference type="ARBA" id="ARBA00022553"/>
    </source>
</evidence>
<dbReference type="InterPro" id="IPR003594">
    <property type="entry name" value="HATPase_dom"/>
</dbReference>
<comment type="catalytic activity">
    <reaction evidence="1">
        <text>ATP + protein L-histidine = ADP + protein N-phospho-L-histidine.</text>
        <dbReference type="EC" id="2.7.13.3"/>
    </reaction>
</comment>
<sequence length="413" mass="43718">MAFPPPLTEPAPPNRNLRGLLRQQWPLVLFFGFLLTLSGYASLRQGPAGTLDALSAALTALFAVVAPRRPVQAALLGALSIVAVVPVAQDAFRDGLETAVAGNLGVKLAAAMVLTAYVVRFSGRRVAWWCVGALTAALSVLITVSSGPRPERGLATLFQFSPIGALLLVVSVVTGLYFKSRDSERRHSVSQEVSAAQQAERMALARELHDVVAHHVTGIVVQAQAARVVASDNPEVALRALELIERSGVESLAAMRRLVGTMRGAPAAGSSNATEQATTDLDADLRRLTVDAARNGIPVILEMDQLQPVPPELGRSVLRLVQEAMTNSGKHAAALTSVVVRVVERDGGLEVRVTDDGRGKAEKPVGGSGGYGLVGMRERVELLGGQFESGPGDYGGWRVWAWLPIRAENDSDG</sequence>
<dbReference type="SUPFAM" id="SSF55874">
    <property type="entry name" value="ATPase domain of HSP90 chaperone/DNA topoisomerase II/histidine kinase"/>
    <property type="match status" value="1"/>
</dbReference>
<keyword evidence="9" id="KW-1133">Transmembrane helix</keyword>
<reference evidence="11 12" key="1">
    <citation type="submission" date="2022-06" db="EMBL/GenBank/DDBJ databases">
        <title>Genomic Encyclopedia of Type Strains, Phase I: the one thousand microbial genomes (KMG-I) project.</title>
        <authorList>
            <person name="Kyrpides N."/>
        </authorList>
    </citation>
    <scope>NUCLEOTIDE SEQUENCE [LARGE SCALE GENOMIC DNA]</scope>
    <source>
        <strain evidence="11 12">DSM 43889</strain>
    </source>
</reference>
<evidence type="ECO:0000256" key="6">
    <source>
        <dbReference type="ARBA" id="ARBA00022777"/>
    </source>
</evidence>
<dbReference type="CDD" id="cd16917">
    <property type="entry name" value="HATPase_UhpB-NarQ-NarX-like"/>
    <property type="match status" value="1"/>
</dbReference>
<evidence type="ECO:0000256" key="4">
    <source>
        <dbReference type="ARBA" id="ARBA00022679"/>
    </source>
</evidence>
<feature type="transmembrane region" description="Helical" evidence="9">
    <location>
        <begin position="73"/>
        <end position="92"/>
    </location>
</feature>
<dbReference type="Proteomes" id="UP000791080">
    <property type="component" value="Unassembled WGS sequence"/>
</dbReference>
<dbReference type="Pfam" id="PF02518">
    <property type="entry name" value="HATPase_c"/>
    <property type="match status" value="1"/>
</dbReference>
<comment type="caution">
    <text evidence="11">The sequence shown here is derived from an EMBL/GenBank/DDBJ whole genome shotgun (WGS) entry which is preliminary data.</text>
</comment>
<protein>
    <recommendedName>
        <fullName evidence="2">histidine kinase</fullName>
        <ecNumber evidence="2">2.7.13.3</ecNumber>
    </recommendedName>
</protein>
<dbReference type="InterPro" id="IPR011712">
    <property type="entry name" value="Sig_transdc_His_kin_sub3_dim/P"/>
</dbReference>
<dbReference type="Pfam" id="PF07730">
    <property type="entry name" value="HisKA_3"/>
    <property type="match status" value="1"/>
</dbReference>
<dbReference type="EC" id="2.7.13.3" evidence="2"/>
<keyword evidence="4" id="KW-0808">Transferase</keyword>
<keyword evidence="8" id="KW-0902">Two-component regulatory system</keyword>
<keyword evidence="7" id="KW-0067">ATP-binding</keyword>
<proteinExistence type="predicted"/>
<keyword evidence="5" id="KW-0547">Nucleotide-binding</keyword>
<dbReference type="Gene3D" id="1.20.5.1930">
    <property type="match status" value="1"/>
</dbReference>
<evidence type="ECO:0000256" key="8">
    <source>
        <dbReference type="ARBA" id="ARBA00023012"/>
    </source>
</evidence>
<keyword evidence="9" id="KW-0812">Transmembrane</keyword>
<evidence type="ECO:0000256" key="5">
    <source>
        <dbReference type="ARBA" id="ARBA00022741"/>
    </source>
</evidence>
<keyword evidence="6 11" id="KW-0418">Kinase</keyword>
<dbReference type="SMART" id="SM00387">
    <property type="entry name" value="HATPase_c"/>
    <property type="match status" value="1"/>
</dbReference>
<dbReference type="PANTHER" id="PTHR24421:SF10">
    <property type="entry name" value="NITRATE_NITRITE SENSOR PROTEIN NARQ"/>
    <property type="match status" value="1"/>
</dbReference>
<feature type="domain" description="Histidine kinase/HSP90-like ATPase" evidence="10">
    <location>
        <begin position="312"/>
        <end position="407"/>
    </location>
</feature>
<dbReference type="Gene3D" id="3.30.565.10">
    <property type="entry name" value="Histidine kinase-like ATPase, C-terminal domain"/>
    <property type="match status" value="1"/>
</dbReference>
<feature type="transmembrane region" description="Helical" evidence="9">
    <location>
        <begin position="49"/>
        <end position="66"/>
    </location>
</feature>
<keyword evidence="9" id="KW-0472">Membrane</keyword>
<dbReference type="PANTHER" id="PTHR24421">
    <property type="entry name" value="NITRATE/NITRITE SENSOR PROTEIN NARX-RELATED"/>
    <property type="match status" value="1"/>
</dbReference>
<dbReference type="InterPro" id="IPR036890">
    <property type="entry name" value="HATPase_C_sf"/>
</dbReference>
<organism evidence="11 12">
    <name type="scientific">Actinoalloteichus caeruleus DSM 43889</name>
    <dbReference type="NCBI Taxonomy" id="1120930"/>
    <lineage>
        <taxon>Bacteria</taxon>
        <taxon>Bacillati</taxon>
        <taxon>Actinomycetota</taxon>
        <taxon>Actinomycetes</taxon>
        <taxon>Pseudonocardiales</taxon>
        <taxon>Pseudonocardiaceae</taxon>
        <taxon>Actinoalloteichus</taxon>
        <taxon>Actinoalloteichus cyanogriseus</taxon>
    </lineage>
</organism>
<dbReference type="GO" id="GO:0016301">
    <property type="term" value="F:kinase activity"/>
    <property type="evidence" value="ECO:0007669"/>
    <property type="project" value="UniProtKB-KW"/>
</dbReference>
<evidence type="ECO:0000256" key="9">
    <source>
        <dbReference type="SAM" id="Phobius"/>
    </source>
</evidence>
<name>A0ABT1JLP1_ACTCY</name>
<dbReference type="RefSeq" id="WP_051313587.1">
    <property type="nucleotide sequence ID" value="NZ_AUBJ02000001.1"/>
</dbReference>